<dbReference type="AlphaFoldDB" id="A0A0V1GHP9"/>
<protein>
    <submittedName>
        <fullName evidence="1">Uncharacterized protein</fullName>
    </submittedName>
</protein>
<reference evidence="1 2" key="1">
    <citation type="submission" date="2015-01" db="EMBL/GenBank/DDBJ databases">
        <title>Evolution of Trichinella species and genotypes.</title>
        <authorList>
            <person name="Korhonen P.K."/>
            <person name="Edoardo P."/>
            <person name="Giuseppe L.R."/>
            <person name="Gasser R.B."/>
        </authorList>
    </citation>
    <scope>NUCLEOTIDE SEQUENCE [LARGE SCALE GENOMIC DNA]</scope>
    <source>
        <strain evidence="1">ISS1029</strain>
    </source>
</reference>
<gene>
    <name evidence="1" type="ORF">T11_17845</name>
</gene>
<evidence type="ECO:0000313" key="2">
    <source>
        <dbReference type="Proteomes" id="UP000055024"/>
    </source>
</evidence>
<dbReference type="Proteomes" id="UP000055024">
    <property type="component" value="Unassembled WGS sequence"/>
</dbReference>
<organism evidence="1 2">
    <name type="scientific">Trichinella zimbabwensis</name>
    <dbReference type="NCBI Taxonomy" id="268475"/>
    <lineage>
        <taxon>Eukaryota</taxon>
        <taxon>Metazoa</taxon>
        <taxon>Ecdysozoa</taxon>
        <taxon>Nematoda</taxon>
        <taxon>Enoplea</taxon>
        <taxon>Dorylaimia</taxon>
        <taxon>Trichinellida</taxon>
        <taxon>Trichinellidae</taxon>
        <taxon>Trichinella</taxon>
    </lineage>
</organism>
<name>A0A0V1GHP9_9BILA</name>
<accession>A0A0V1GHP9</accession>
<comment type="caution">
    <text evidence="1">The sequence shown here is derived from an EMBL/GenBank/DDBJ whole genome shotgun (WGS) entry which is preliminary data.</text>
</comment>
<proteinExistence type="predicted"/>
<evidence type="ECO:0000313" key="1">
    <source>
        <dbReference type="EMBL" id="KRY97696.1"/>
    </source>
</evidence>
<sequence>MLFFALFMGESSTIWVNTRRFSRKLSELSFFALFRVNEARFGVNQA</sequence>
<keyword evidence="2" id="KW-1185">Reference proteome</keyword>
<dbReference type="EMBL" id="JYDP01001865">
    <property type="protein sequence ID" value="KRY97696.1"/>
    <property type="molecule type" value="Genomic_DNA"/>
</dbReference>